<reference evidence="1" key="1">
    <citation type="journal article" date="2017" name="Front. Microbiol.">
        <title>Identification of Novel Conjugative Plasmids with Multiple Copies of fosB that Confer High-Level Fosfomycin Resistance to Vancomycin-Resistant Enterococci.</title>
        <authorList>
            <person name="Sun L."/>
            <person name="Zhang P."/>
            <person name="Qu T."/>
            <person name="Chen Y."/>
            <person name="Hua X."/>
            <person name="Shi K."/>
            <person name="Yu Y."/>
        </authorList>
    </citation>
    <scope>NUCLEOTIDE SEQUENCE</scope>
    <source>
        <strain evidence="1">19081</strain>
        <plasmid evidence="1">pEA19081</plasmid>
    </source>
</reference>
<gene>
    <name evidence="1" type="primary">traE</name>
    <name evidence="1" type="ORF">pEA19081_p54</name>
</gene>
<proteinExistence type="predicted"/>
<dbReference type="InterPro" id="IPR027417">
    <property type="entry name" value="P-loop_NTPase"/>
</dbReference>
<sequence>MRKMRAGVYFATQTPEEIIPKDSGSEVADIIRNIFNLCTFKCFFNLDSALLNDIKKVLGNTITDTEIMLLPELEVGQAVVQTSSEDTYLINFDPYPEQIERFDGGQ</sequence>
<dbReference type="EMBL" id="KX976485">
    <property type="protein sequence ID" value="APB62550.1"/>
    <property type="molecule type" value="Genomic_DNA"/>
</dbReference>
<evidence type="ECO:0000313" key="1">
    <source>
        <dbReference type="EMBL" id="APB62550.1"/>
    </source>
</evidence>
<protein>
    <submittedName>
        <fullName evidence="1">Putative ATPase TraE</fullName>
    </submittedName>
</protein>
<dbReference type="RefSeq" id="WP_236918917.1">
    <property type="nucleotide sequence ID" value="NZ_KX976485.1"/>
</dbReference>
<geneLocation type="plasmid" evidence="1">
    <name>pEA19081</name>
</geneLocation>
<name>A0A286Q5M8_ENTAV</name>
<dbReference type="Gene3D" id="3.40.50.300">
    <property type="entry name" value="P-loop containing nucleotide triphosphate hydrolases"/>
    <property type="match status" value="1"/>
</dbReference>
<dbReference type="AlphaFoldDB" id="A0A286Q5M8"/>
<accession>A0A286Q5M8</accession>
<keyword evidence="1" id="KW-0614">Plasmid</keyword>
<organism evidence="1">
    <name type="scientific">Enterococcus avium</name>
    <name type="common">Streptococcus avium</name>
    <dbReference type="NCBI Taxonomy" id="33945"/>
    <lineage>
        <taxon>Bacteria</taxon>
        <taxon>Bacillati</taxon>
        <taxon>Bacillota</taxon>
        <taxon>Bacilli</taxon>
        <taxon>Lactobacillales</taxon>
        <taxon>Enterococcaceae</taxon>
        <taxon>Enterococcus</taxon>
    </lineage>
</organism>